<dbReference type="Gene3D" id="3.40.50.2000">
    <property type="entry name" value="Glycogen Phosphorylase B"/>
    <property type="match status" value="1"/>
</dbReference>
<sequence length="270" mass="31100">MEQKKILYIAQEITPYLDETPMGSFARLLPQIVQEAGDDVRVFMPKYGTINERRHQLHEVIRLSGINIIVNDTDCQLLIKVASVPQTRIQVYFIDNKEFFQRKSQFGIEEKYGNDTAERSIFFFRGVFEAIKRLRWIPDIIHCTGWFAALAPLYLHTLYKDDPDIGKAKVVYTPFDTEVTGDITEKLFDILAFDNLKGDWVAPLQGAYDPEALRRIAINYSDGVILPAEEAGKWTSAKYAKQLGKPILSYPGMQKEQADDYRQFYNSLLQ</sequence>
<organism evidence="6 7">
    <name type="scientific">Porphyromonas endodontalis (strain ATCC 35406 / DSM 24491 / JCM 8526 / CCUG 16442 / BCRC 14492 / NCTC 13058 / HG 370)</name>
    <name type="common">Bacteroides endodontalis</name>
    <dbReference type="NCBI Taxonomy" id="553175"/>
    <lineage>
        <taxon>Bacteria</taxon>
        <taxon>Pseudomonadati</taxon>
        <taxon>Bacteroidota</taxon>
        <taxon>Bacteroidia</taxon>
        <taxon>Bacteroidales</taxon>
        <taxon>Porphyromonadaceae</taxon>
        <taxon>Porphyromonas</taxon>
    </lineage>
</organism>
<evidence type="ECO:0000259" key="5">
    <source>
        <dbReference type="Pfam" id="PF08323"/>
    </source>
</evidence>
<protein>
    <recommendedName>
        <fullName evidence="2">starch synthase</fullName>
        <ecNumber evidence="2">2.4.1.21</ecNumber>
    </recommendedName>
</protein>
<name>C3J9Q5_POREA</name>
<dbReference type="SUPFAM" id="SSF53756">
    <property type="entry name" value="UDP-Glycosyltransferase/glycogen phosphorylase"/>
    <property type="match status" value="1"/>
</dbReference>
<evidence type="ECO:0000313" key="6">
    <source>
        <dbReference type="EMBL" id="EEN83072.1"/>
    </source>
</evidence>
<dbReference type="RefSeq" id="WP_004333033.1">
    <property type="nucleotide sequence ID" value="NZ_ACNN01000014.1"/>
</dbReference>
<dbReference type="InterPro" id="IPR013534">
    <property type="entry name" value="Starch_synth_cat_dom"/>
</dbReference>
<reference evidence="6 7" key="1">
    <citation type="submission" date="2009-04" db="EMBL/GenBank/DDBJ databases">
        <authorList>
            <person name="Sebastian Y."/>
            <person name="Madupu R."/>
            <person name="Durkin A.S."/>
            <person name="Torralba M."/>
            <person name="Methe B."/>
            <person name="Sutton G.G."/>
            <person name="Strausberg R.L."/>
            <person name="Nelson K.E."/>
        </authorList>
    </citation>
    <scope>NUCLEOTIDE SEQUENCE [LARGE SCALE GENOMIC DNA]</scope>
    <source>
        <strain evidence="7">ATCC 35406 / BCRC 14492 / JCM 8526 / NCTC 13058 / HG 370</strain>
    </source>
</reference>
<keyword evidence="3" id="KW-0328">Glycosyltransferase</keyword>
<dbReference type="AlphaFoldDB" id="C3J9Q5"/>
<gene>
    <name evidence="6" type="ORF">POREN0001_0806</name>
</gene>
<dbReference type="PANTHER" id="PTHR45825">
    <property type="entry name" value="GRANULE-BOUND STARCH SYNTHASE 1, CHLOROPLASTIC/AMYLOPLASTIC"/>
    <property type="match status" value="1"/>
</dbReference>
<comment type="catalytic activity">
    <reaction evidence="1">
        <text>[(1-&gt;4)-alpha-D-glucosyl](n) + ADP-alpha-D-glucose = [(1-&gt;4)-alpha-D-glucosyl](n+1) + ADP + H(+)</text>
        <dbReference type="Rhea" id="RHEA:18189"/>
        <dbReference type="Rhea" id="RHEA-COMP:9584"/>
        <dbReference type="Rhea" id="RHEA-COMP:9587"/>
        <dbReference type="ChEBI" id="CHEBI:15378"/>
        <dbReference type="ChEBI" id="CHEBI:15444"/>
        <dbReference type="ChEBI" id="CHEBI:57498"/>
        <dbReference type="ChEBI" id="CHEBI:456216"/>
        <dbReference type="EC" id="2.4.1.21"/>
    </reaction>
</comment>
<dbReference type="GO" id="GO:0009011">
    <property type="term" value="F:alpha-1,4-glucan glucosyltransferase (ADP-glucose donor) activity"/>
    <property type="evidence" value="ECO:0007669"/>
    <property type="project" value="UniProtKB-EC"/>
</dbReference>
<comment type="caution">
    <text evidence="6">The sequence shown here is derived from an EMBL/GenBank/DDBJ whole genome shotgun (WGS) entry which is preliminary data.</text>
</comment>
<evidence type="ECO:0000256" key="2">
    <source>
        <dbReference type="ARBA" id="ARBA00012588"/>
    </source>
</evidence>
<dbReference type="EMBL" id="ACNN01000014">
    <property type="protein sequence ID" value="EEN83072.1"/>
    <property type="molecule type" value="Genomic_DNA"/>
</dbReference>
<dbReference type="GeneID" id="93365115"/>
<keyword evidence="4" id="KW-0808">Transferase</keyword>
<evidence type="ECO:0000256" key="1">
    <source>
        <dbReference type="ARBA" id="ARBA00001478"/>
    </source>
</evidence>
<dbReference type="EC" id="2.4.1.21" evidence="2"/>
<dbReference type="Pfam" id="PF08323">
    <property type="entry name" value="Glyco_transf_5"/>
    <property type="match status" value="1"/>
</dbReference>
<dbReference type="PANTHER" id="PTHR45825:SF11">
    <property type="entry name" value="ALPHA AMYLASE DOMAIN-CONTAINING PROTEIN"/>
    <property type="match status" value="1"/>
</dbReference>
<dbReference type="eggNOG" id="COG0297">
    <property type="taxonomic scope" value="Bacteria"/>
</dbReference>
<feature type="domain" description="Starch synthase catalytic" evidence="5">
    <location>
        <begin position="5"/>
        <end position="225"/>
    </location>
</feature>
<evidence type="ECO:0000256" key="3">
    <source>
        <dbReference type="ARBA" id="ARBA00022676"/>
    </source>
</evidence>
<evidence type="ECO:0000256" key="4">
    <source>
        <dbReference type="ARBA" id="ARBA00022679"/>
    </source>
</evidence>
<keyword evidence="7" id="KW-1185">Reference proteome</keyword>
<evidence type="ECO:0000313" key="7">
    <source>
        <dbReference type="Proteomes" id="UP000004295"/>
    </source>
</evidence>
<accession>C3J9Q5</accession>
<dbReference type="STRING" id="553175.POREN0001_0806"/>
<dbReference type="Proteomes" id="UP000004295">
    <property type="component" value="Unassembled WGS sequence"/>
</dbReference>
<proteinExistence type="predicted"/>